<dbReference type="Pfam" id="PF00005">
    <property type="entry name" value="ABC_tran"/>
    <property type="match status" value="1"/>
</dbReference>
<keyword evidence="3" id="KW-0067">ATP-binding</keyword>
<dbReference type="AlphaFoldDB" id="F4CNX2"/>
<dbReference type="GO" id="GO:0005524">
    <property type="term" value="F:ATP binding"/>
    <property type="evidence" value="ECO:0007669"/>
    <property type="project" value="UniProtKB-KW"/>
</dbReference>
<feature type="domain" description="ABC transporter" evidence="4">
    <location>
        <begin position="23"/>
        <end position="249"/>
    </location>
</feature>
<evidence type="ECO:0000313" key="6">
    <source>
        <dbReference type="Proteomes" id="UP000007809"/>
    </source>
</evidence>
<protein>
    <submittedName>
        <fullName evidence="5">Monosaccharide-transporting ATPase</fullName>
        <ecNumber evidence="5">3.6.3.17</ecNumber>
    </submittedName>
</protein>
<dbReference type="GO" id="GO:0016887">
    <property type="term" value="F:ATP hydrolysis activity"/>
    <property type="evidence" value="ECO:0007669"/>
    <property type="project" value="InterPro"/>
</dbReference>
<dbReference type="Gene3D" id="3.40.50.300">
    <property type="entry name" value="P-loop containing nucleotide triphosphate hydrolases"/>
    <property type="match status" value="1"/>
</dbReference>
<proteinExistence type="predicted"/>
<evidence type="ECO:0000313" key="5">
    <source>
        <dbReference type="EMBL" id="AEA22777.1"/>
    </source>
</evidence>
<gene>
    <name evidence="5" type="ordered locus">Psed_0513</name>
</gene>
<accession>F4CNX2</accession>
<dbReference type="RefSeq" id="WP_013672718.1">
    <property type="nucleotide sequence ID" value="NC_015312.1"/>
</dbReference>
<evidence type="ECO:0000256" key="3">
    <source>
        <dbReference type="ARBA" id="ARBA00022840"/>
    </source>
</evidence>
<evidence type="ECO:0000256" key="2">
    <source>
        <dbReference type="ARBA" id="ARBA00022741"/>
    </source>
</evidence>
<evidence type="ECO:0000259" key="4">
    <source>
        <dbReference type="PROSITE" id="PS50893"/>
    </source>
</evidence>
<dbReference type="OrthoDB" id="9805514at2"/>
<keyword evidence="1" id="KW-0813">Transport</keyword>
<dbReference type="Proteomes" id="UP000007809">
    <property type="component" value="Chromosome"/>
</dbReference>
<dbReference type="InterPro" id="IPR003593">
    <property type="entry name" value="AAA+_ATPase"/>
</dbReference>
<organism evidence="5 6">
    <name type="scientific">Pseudonocardia dioxanivorans (strain ATCC 55486 / DSM 44775 / JCM 13855 / CB1190)</name>
    <dbReference type="NCBI Taxonomy" id="675635"/>
    <lineage>
        <taxon>Bacteria</taxon>
        <taxon>Bacillati</taxon>
        <taxon>Actinomycetota</taxon>
        <taxon>Actinomycetes</taxon>
        <taxon>Pseudonocardiales</taxon>
        <taxon>Pseudonocardiaceae</taxon>
        <taxon>Pseudonocardia</taxon>
    </lineage>
</organism>
<dbReference type="EMBL" id="CP002593">
    <property type="protein sequence ID" value="AEA22777.1"/>
    <property type="molecule type" value="Genomic_DNA"/>
</dbReference>
<dbReference type="KEGG" id="pdx:Psed_0513"/>
<keyword evidence="5" id="KW-0378">Hydrolase</keyword>
<dbReference type="PROSITE" id="PS50893">
    <property type="entry name" value="ABC_TRANSPORTER_2"/>
    <property type="match status" value="1"/>
</dbReference>
<dbReference type="PANTHER" id="PTHR45772">
    <property type="entry name" value="CONSERVED COMPONENT OF ABC TRANSPORTER FOR NATURAL AMINO ACIDS-RELATED"/>
    <property type="match status" value="1"/>
</dbReference>
<dbReference type="PANTHER" id="PTHR45772:SF1">
    <property type="entry name" value="ABC TRANSPORTER ATP-BINDING PROTEIN"/>
    <property type="match status" value="1"/>
</dbReference>
<keyword evidence="2" id="KW-0547">Nucleotide-binding</keyword>
<sequence length="249" mass="26246">MTQARNGAVVANPAVPLGPEPLLDVDDVSCVLGGVRALSEVTMHIAPGELVGIIGPNGAGKTTLFNVVTGFVPATSGEVRWGGAPLRGGRAHRVARSGLVRTFQNVGGFTGLTVAENLELATRGRDGAAVRRVEDLLHLADVRDTLVEDCSLATRKLVGIAMALVRTPRLLLLDEPLAGLDDTDRDRVTSLIEQVHDSGVTVCMVEHDIGRTLRLADRIVVLDAGRLVATGTPADLARDDVLARNYLSS</sequence>
<dbReference type="SMART" id="SM00382">
    <property type="entry name" value="AAA"/>
    <property type="match status" value="1"/>
</dbReference>
<dbReference type="GO" id="GO:0005886">
    <property type="term" value="C:plasma membrane"/>
    <property type="evidence" value="ECO:0007669"/>
    <property type="project" value="TreeGrafter"/>
</dbReference>
<dbReference type="InterPro" id="IPR003439">
    <property type="entry name" value="ABC_transporter-like_ATP-bd"/>
</dbReference>
<dbReference type="InterPro" id="IPR051120">
    <property type="entry name" value="ABC_AA/LPS_Transport"/>
</dbReference>
<keyword evidence="6" id="KW-1185">Reference proteome</keyword>
<name>F4CNX2_PSEUX</name>
<dbReference type="eggNOG" id="COG0411">
    <property type="taxonomic scope" value="Bacteria"/>
</dbReference>
<reference evidence="5 6" key="1">
    <citation type="journal article" date="2011" name="J. Bacteriol.">
        <title>Genome sequence of the 1,4-dioxane-degrading Pseudonocardia dioxanivorans strain CB1190.</title>
        <authorList>
            <person name="Sales C.M."/>
            <person name="Mahendra S."/>
            <person name="Grostern A."/>
            <person name="Parales R.E."/>
            <person name="Goodwin L.A."/>
            <person name="Woyke T."/>
            <person name="Nolan M."/>
            <person name="Lapidus A."/>
            <person name="Chertkov O."/>
            <person name="Ovchinnikova G."/>
            <person name="Sczyrba A."/>
            <person name="Alvarez-Cohen L."/>
        </authorList>
    </citation>
    <scope>NUCLEOTIDE SEQUENCE [LARGE SCALE GENOMIC DNA]</scope>
    <source>
        <strain evidence="6">ATCC 55486 / DSM 44775 / JCM 13855 / CB1190</strain>
    </source>
</reference>
<evidence type="ECO:0000256" key="1">
    <source>
        <dbReference type="ARBA" id="ARBA00022448"/>
    </source>
</evidence>
<dbReference type="STRING" id="675635.Psed_0513"/>
<dbReference type="SUPFAM" id="SSF52540">
    <property type="entry name" value="P-loop containing nucleoside triphosphate hydrolases"/>
    <property type="match status" value="1"/>
</dbReference>
<dbReference type="InterPro" id="IPR027417">
    <property type="entry name" value="P-loop_NTPase"/>
</dbReference>
<dbReference type="EC" id="3.6.3.17" evidence="5"/>
<dbReference type="HOGENOM" id="CLU_000604_1_2_11"/>